<feature type="region of interest" description="Disordered" evidence="4">
    <location>
        <begin position="336"/>
        <end position="394"/>
    </location>
</feature>
<dbReference type="InterPro" id="IPR000504">
    <property type="entry name" value="RRM_dom"/>
</dbReference>
<evidence type="ECO:0000256" key="2">
    <source>
        <dbReference type="ARBA" id="ARBA00022884"/>
    </source>
</evidence>
<feature type="domain" description="RRM" evidence="5">
    <location>
        <begin position="217"/>
        <end position="299"/>
    </location>
</feature>
<dbReference type="GO" id="GO:0003723">
    <property type="term" value="F:RNA binding"/>
    <property type="evidence" value="ECO:0007669"/>
    <property type="project" value="UniProtKB-UniRule"/>
</dbReference>
<accession>A0A7S4EFG3</accession>
<gene>
    <name evidence="6" type="ORF">PAUS00366_LOCUS2176</name>
</gene>
<evidence type="ECO:0000256" key="4">
    <source>
        <dbReference type="SAM" id="MobiDB-lite"/>
    </source>
</evidence>
<dbReference type="PANTHER" id="PTHR23236:SF119">
    <property type="entry name" value="NUCLEAR RNA-BINDING PROTEIN SART-3"/>
    <property type="match status" value="1"/>
</dbReference>
<evidence type="ECO:0000256" key="1">
    <source>
        <dbReference type="ARBA" id="ARBA00022737"/>
    </source>
</evidence>
<dbReference type="PANTHER" id="PTHR23236">
    <property type="entry name" value="EUKARYOTIC TRANSLATION INITIATION FACTOR 4B/4H"/>
    <property type="match status" value="1"/>
</dbReference>
<dbReference type="Pfam" id="PF00076">
    <property type="entry name" value="RRM_1"/>
    <property type="match status" value="2"/>
</dbReference>
<dbReference type="CDD" id="cd12395">
    <property type="entry name" value="RRM2_RBM34"/>
    <property type="match status" value="1"/>
</dbReference>
<feature type="compositionally biased region" description="Basic residues" evidence="4">
    <location>
        <begin position="35"/>
        <end position="48"/>
    </location>
</feature>
<feature type="domain" description="RRM" evidence="5">
    <location>
        <begin position="105"/>
        <end position="211"/>
    </location>
</feature>
<organism evidence="6">
    <name type="scientific">Pseudo-nitzschia australis</name>
    <dbReference type="NCBI Taxonomy" id="44445"/>
    <lineage>
        <taxon>Eukaryota</taxon>
        <taxon>Sar</taxon>
        <taxon>Stramenopiles</taxon>
        <taxon>Ochrophyta</taxon>
        <taxon>Bacillariophyta</taxon>
        <taxon>Bacillariophyceae</taxon>
        <taxon>Bacillariophycidae</taxon>
        <taxon>Bacillariales</taxon>
        <taxon>Bacillariaceae</taxon>
        <taxon>Pseudo-nitzschia</taxon>
    </lineage>
</organism>
<feature type="region of interest" description="Disordered" evidence="4">
    <location>
        <begin position="302"/>
        <end position="321"/>
    </location>
</feature>
<feature type="compositionally biased region" description="Basic and acidic residues" evidence="4">
    <location>
        <begin position="92"/>
        <end position="106"/>
    </location>
</feature>
<evidence type="ECO:0000259" key="5">
    <source>
        <dbReference type="PROSITE" id="PS50102"/>
    </source>
</evidence>
<feature type="compositionally biased region" description="Basic and acidic residues" evidence="4">
    <location>
        <begin position="49"/>
        <end position="63"/>
    </location>
</feature>
<dbReference type="InterPro" id="IPR012677">
    <property type="entry name" value="Nucleotide-bd_a/b_plait_sf"/>
</dbReference>
<dbReference type="Gene3D" id="3.30.70.330">
    <property type="match status" value="2"/>
</dbReference>
<dbReference type="PROSITE" id="PS50102">
    <property type="entry name" value="RRM"/>
    <property type="match status" value="2"/>
</dbReference>
<feature type="region of interest" description="Disordered" evidence="4">
    <location>
        <begin position="1"/>
        <end position="108"/>
    </location>
</feature>
<keyword evidence="1" id="KW-0677">Repeat</keyword>
<proteinExistence type="predicted"/>
<protein>
    <recommendedName>
        <fullName evidence="5">RRM domain-containing protein</fullName>
    </recommendedName>
</protein>
<feature type="compositionally biased region" description="Acidic residues" evidence="4">
    <location>
        <begin position="76"/>
        <end position="85"/>
    </location>
</feature>
<dbReference type="SUPFAM" id="SSF54928">
    <property type="entry name" value="RNA-binding domain, RBD"/>
    <property type="match status" value="2"/>
</dbReference>
<feature type="compositionally biased region" description="Basic and acidic residues" evidence="4">
    <location>
        <begin position="24"/>
        <end position="34"/>
    </location>
</feature>
<dbReference type="InterPro" id="IPR035979">
    <property type="entry name" value="RBD_domain_sf"/>
</dbReference>
<feature type="compositionally biased region" description="Basic residues" evidence="4">
    <location>
        <begin position="375"/>
        <end position="394"/>
    </location>
</feature>
<keyword evidence="2 3" id="KW-0694">RNA-binding</keyword>
<evidence type="ECO:0000313" key="6">
    <source>
        <dbReference type="EMBL" id="CAE0709456.1"/>
    </source>
</evidence>
<name>A0A7S4EFG3_9STRA</name>
<feature type="compositionally biased region" description="Basic and acidic residues" evidence="4">
    <location>
        <begin position="304"/>
        <end position="321"/>
    </location>
</feature>
<evidence type="ECO:0000256" key="3">
    <source>
        <dbReference type="PROSITE-ProRule" id="PRU00176"/>
    </source>
</evidence>
<dbReference type="EMBL" id="HBIX01002880">
    <property type="protein sequence ID" value="CAE0709456.1"/>
    <property type="molecule type" value="Transcribed_RNA"/>
</dbReference>
<dbReference type="AlphaFoldDB" id="A0A7S4EFG3"/>
<reference evidence="6" key="1">
    <citation type="submission" date="2021-01" db="EMBL/GenBank/DDBJ databases">
        <authorList>
            <person name="Corre E."/>
            <person name="Pelletier E."/>
            <person name="Niang G."/>
            <person name="Scheremetjew M."/>
            <person name="Finn R."/>
            <person name="Kale V."/>
            <person name="Holt S."/>
            <person name="Cochrane G."/>
            <person name="Meng A."/>
            <person name="Brown T."/>
            <person name="Cohen L."/>
        </authorList>
    </citation>
    <scope>NUCLEOTIDE SEQUENCE</scope>
    <source>
        <strain evidence="6">10249 10 AB</strain>
    </source>
</reference>
<dbReference type="SMART" id="SM00360">
    <property type="entry name" value="RRM"/>
    <property type="match status" value="2"/>
</dbReference>
<dbReference type="InterPro" id="IPR034221">
    <property type="entry name" value="RBM34_RRM2"/>
</dbReference>
<sequence>MSSLLGSIFGADSEKETANQSLFEKSDALPERPQHKSRPPPKRKKPKKDGKDSKNEGENDQTEKKRKKKKRKSDSNDAESGENENETTSNNDESKDKSEPKDEERTIFVGNLPLATTRKELAALFRECGPVASSRIRSVPVTSIKLPQDQAGNQNMMRKVCVNTNQIDKTLTDKVQGYVVFKNLDDVEKALQMNNKLELDGMKIRVDRATPTVDPSRSVFVGNLPYGAKESTLQEHFEKGCVLESGDVLGVRIVRDKATFQCKGFGYVLFREKNAIPTALKLHESTYMKKKIRVMVCGKRFKGRKGEAPKPKREPTDTEKEKVTVGAFRRIIAKQQKEAVGTNKRKRGEKKKNATVIKAGAGNLSKRAAMDKRVDKKVKKLQKRAAKGMGKNKH</sequence>